<accession>A0ABR1GV45</accession>
<evidence type="ECO:0000256" key="2">
    <source>
        <dbReference type="ARBA" id="ARBA00001946"/>
    </source>
</evidence>
<feature type="compositionally biased region" description="Low complexity" evidence="8">
    <location>
        <begin position="1238"/>
        <end position="1254"/>
    </location>
</feature>
<feature type="compositionally biased region" description="Polar residues" evidence="8">
    <location>
        <begin position="845"/>
        <end position="855"/>
    </location>
</feature>
<feature type="compositionally biased region" description="Basic and acidic residues" evidence="8">
    <location>
        <begin position="1257"/>
        <end position="1272"/>
    </location>
</feature>
<evidence type="ECO:0000256" key="7">
    <source>
        <dbReference type="ARBA" id="ARBA00022842"/>
    </source>
</evidence>
<evidence type="ECO:0000313" key="11">
    <source>
        <dbReference type="EMBL" id="KAK7409363.1"/>
    </source>
</evidence>
<sequence length="1308" mass="142941">MDTQTATAEPQHSYPPSPWTTTSTTSTTTTTTRATTPIPSSNSATAPDGEPLADAAAAQFQGHIDFLPFLLPQHSNIYHAQLLHYNKLISPARGGGGLQTPPLPPVVSAPHIQAAPRSRSSSKASLKDGSAGKGNSGGGGHGSRSHQNSDKSRSVITSKEAPSKMPPKQVADLSRNLPRRPAAVQGQSHSSSVPSTPHQHARQFSFEDREPSPTATNNHSPRSAYSETNSTLPSLRPLPPRLGGCKYETAQINSRRRIPYSVGSDRLEKLDLRTVKGKLTEDEERKLATDMREVFDQLLPTDAVEENRKKLVLKLEKILNDEWPGHDIKVHLFGSSGNLLCSDDSDVDICITTPWHELEGVCMIADLLARRGMEKVVCISAAKVPIVKIWDPELGLACDMNVNNTVALENTRMVRTYVEADPRVRQLAMIIKYWTRRRIVNDAAFGGTLSSYTWICLIIAFLQLRNPPVLPTLHLSPHKLTKPDGVVSDFADDLKKLSGFGGKNKSSVADLLFQFFRFYAHEFDYDKHALSVRSGKLVTKMEKKWHYAINNQLCVEEPFNISRNLGNTADEYSFRGLHIELRRAFDLISVAKFEEACEQYVFPKEEERVWTRPPPQSKPVLLRSSSQTHSGRGGRGNHRGGRHNNNFHRNGNGNGNSNGNANRRASSSVPAYDANNMFIQQPVNIPQDMQWYQNPQFQFQYAQQDLMTQMAYHQENMRQLHMYAQSPAFLQHQAMSQQQQQQQQQRMSTSSATGQQQSSDRSRTNSFDNPPLSAPLRPELYALYGMTLGSPFFPQAGAAYGTYPSSPVTTPTGGTQDFRRPLQRSVVTNETGVSTSSSSLRSHSQPATRSPSSGQATGGYFGTQSMNGVANVSRNGGVSIPNFIPDDGDNDETPKAHTDSPQSEEGKYNAFYLTETSSPSKHSPQPPPTSNGVAFGELANQSSPGRRRLSTDQLPQTILDRRMRRTSRSPSPLGHARAFSTNTASAPTTSVPFSGSQNRNLSRPLVVNGSGLKTSMTNTSPRQPSGTDSNTSDGSASNLDNTVNVDTSSAVPNFPLGGSVPVPVAALPAQDTAPVQPVVDQAPVVANGYVAPMAATVATAPADDPSFRDRIAMMSTYYMNTPHIAQEPTAVGTSRLSPSTRQRLMSRQHQNGVIAPLDLAISDHRIDHPVGPEFSHLSPVYENRTPSPTVVRKPDGPLKREKVIPQPKAKAAQGEASKPVSKPVSKQEERIQNSQEGQKPQKPQKTQKPVTQTQRLDGTRENGHVRAAKSESDGGWQKAGKGKKKGANVVHQGASEQLPKLESERKGG</sequence>
<feature type="region of interest" description="Disordered" evidence="8">
    <location>
        <begin position="731"/>
        <end position="775"/>
    </location>
</feature>
<keyword evidence="12" id="KW-1185">Reference proteome</keyword>
<feature type="compositionally biased region" description="Basic residues" evidence="8">
    <location>
        <begin position="635"/>
        <end position="646"/>
    </location>
</feature>
<feature type="compositionally biased region" description="Polar residues" evidence="8">
    <location>
        <begin position="1011"/>
        <end position="1046"/>
    </location>
</feature>
<protein>
    <recommendedName>
        <fullName evidence="4">polynucleotide adenylyltransferase</fullName>
        <ecNumber evidence="4">2.7.7.19</ecNumber>
    </recommendedName>
</protein>
<feature type="compositionally biased region" description="Polar residues" evidence="8">
    <location>
        <begin position="862"/>
        <end position="876"/>
    </location>
</feature>
<feature type="region of interest" description="Disordered" evidence="8">
    <location>
        <begin position="804"/>
        <end position="1046"/>
    </location>
</feature>
<evidence type="ECO:0000313" key="12">
    <source>
        <dbReference type="Proteomes" id="UP001498476"/>
    </source>
</evidence>
<reference evidence="11 12" key="1">
    <citation type="journal article" date="2025" name="Microbiol. Resour. Announc.">
        <title>Draft genome sequences for Neonectria magnoliae and Neonectria punicea, canker pathogens of Liriodendron tulipifera and Acer saccharum in West Virginia.</title>
        <authorList>
            <person name="Petronek H.M."/>
            <person name="Kasson M.T."/>
            <person name="Metheny A.M."/>
            <person name="Stauder C.M."/>
            <person name="Lovett B."/>
            <person name="Lynch S.C."/>
            <person name="Garnas J.R."/>
            <person name="Kasson L.R."/>
            <person name="Stajich J.E."/>
        </authorList>
    </citation>
    <scope>NUCLEOTIDE SEQUENCE [LARGE SCALE GENOMIC DNA]</scope>
    <source>
        <strain evidence="11 12">NRRL 64653</strain>
    </source>
</reference>
<dbReference type="Gene3D" id="3.30.460.10">
    <property type="entry name" value="Beta Polymerase, domain 2"/>
    <property type="match status" value="1"/>
</dbReference>
<feature type="compositionally biased region" description="Low complexity" evidence="8">
    <location>
        <begin position="825"/>
        <end position="844"/>
    </location>
</feature>
<comment type="cofactor">
    <cofactor evidence="2">
        <name>Mg(2+)</name>
        <dbReference type="ChEBI" id="CHEBI:18420"/>
    </cofactor>
</comment>
<feature type="compositionally biased region" description="Polar residues" evidence="8">
    <location>
        <begin position="979"/>
        <end position="1001"/>
    </location>
</feature>
<name>A0ABR1GV45_9HYPO</name>
<dbReference type="InterPro" id="IPR002058">
    <property type="entry name" value="PAP_assoc"/>
</dbReference>
<keyword evidence="6" id="KW-0479">Metal-binding</keyword>
<evidence type="ECO:0000256" key="8">
    <source>
        <dbReference type="SAM" id="MobiDB-lite"/>
    </source>
</evidence>
<dbReference type="Pfam" id="PF03828">
    <property type="entry name" value="PAP_assoc"/>
    <property type="match status" value="1"/>
</dbReference>
<comment type="similarity">
    <text evidence="3">Belongs to the DNA polymerase type-B-like family.</text>
</comment>
<feature type="compositionally biased region" description="Low complexity" evidence="8">
    <location>
        <begin position="647"/>
        <end position="667"/>
    </location>
</feature>
<keyword evidence="5" id="KW-0808">Transferase</keyword>
<comment type="cofactor">
    <cofactor evidence="1">
        <name>Mn(2+)</name>
        <dbReference type="ChEBI" id="CHEBI:29035"/>
    </cofactor>
</comment>
<feature type="compositionally biased region" description="Basic and acidic residues" evidence="8">
    <location>
        <begin position="1192"/>
        <end position="1203"/>
    </location>
</feature>
<proteinExistence type="inferred from homology"/>
<feature type="domain" description="Poly(A) RNA polymerase mitochondrial-like central palm" evidence="10">
    <location>
        <begin position="287"/>
        <end position="418"/>
    </location>
</feature>
<organism evidence="11 12">
    <name type="scientific">Neonectria punicea</name>
    <dbReference type="NCBI Taxonomy" id="979145"/>
    <lineage>
        <taxon>Eukaryota</taxon>
        <taxon>Fungi</taxon>
        <taxon>Dikarya</taxon>
        <taxon>Ascomycota</taxon>
        <taxon>Pezizomycotina</taxon>
        <taxon>Sordariomycetes</taxon>
        <taxon>Hypocreomycetidae</taxon>
        <taxon>Hypocreales</taxon>
        <taxon>Nectriaceae</taxon>
        <taxon>Neonectria</taxon>
    </lineage>
</organism>
<evidence type="ECO:0000256" key="4">
    <source>
        <dbReference type="ARBA" id="ARBA00012388"/>
    </source>
</evidence>
<evidence type="ECO:0000259" key="10">
    <source>
        <dbReference type="Pfam" id="PF22600"/>
    </source>
</evidence>
<dbReference type="EMBL" id="JAZAVJ010000154">
    <property type="protein sequence ID" value="KAK7409363.1"/>
    <property type="molecule type" value="Genomic_DNA"/>
</dbReference>
<keyword evidence="7" id="KW-0460">Magnesium</keyword>
<dbReference type="Gene3D" id="1.10.1410.10">
    <property type="match status" value="1"/>
</dbReference>
<feature type="compositionally biased region" description="Polar residues" evidence="8">
    <location>
        <begin position="213"/>
        <end position="231"/>
    </location>
</feature>
<feature type="compositionally biased region" description="Basic and acidic residues" evidence="8">
    <location>
        <begin position="1299"/>
        <end position="1308"/>
    </location>
</feature>
<feature type="compositionally biased region" description="Gly residues" evidence="8">
    <location>
        <begin position="131"/>
        <end position="142"/>
    </location>
</feature>
<dbReference type="CDD" id="cd05402">
    <property type="entry name" value="NT_PAP_TUTase"/>
    <property type="match status" value="1"/>
</dbReference>
<feature type="compositionally biased region" description="Low complexity" evidence="8">
    <location>
        <begin position="737"/>
        <end position="759"/>
    </location>
</feature>
<evidence type="ECO:0000256" key="1">
    <source>
        <dbReference type="ARBA" id="ARBA00001936"/>
    </source>
</evidence>
<feature type="region of interest" description="Disordered" evidence="8">
    <location>
        <begin position="1"/>
        <end position="50"/>
    </location>
</feature>
<dbReference type="Pfam" id="PF22600">
    <property type="entry name" value="MTPAP-like_central"/>
    <property type="match status" value="1"/>
</dbReference>
<dbReference type="SUPFAM" id="SSF81631">
    <property type="entry name" value="PAP/OAS1 substrate-binding domain"/>
    <property type="match status" value="1"/>
</dbReference>
<feature type="compositionally biased region" description="Low complexity" evidence="8">
    <location>
        <begin position="19"/>
        <end position="41"/>
    </location>
</feature>
<dbReference type="InterPro" id="IPR043519">
    <property type="entry name" value="NT_sf"/>
</dbReference>
<feature type="region of interest" description="Disordered" evidence="8">
    <location>
        <begin position="607"/>
        <end position="667"/>
    </location>
</feature>
<dbReference type="PANTHER" id="PTHR12271:SF113">
    <property type="entry name" value="POLY(A) RNA POLYMERASE CID11"/>
    <property type="match status" value="1"/>
</dbReference>
<evidence type="ECO:0000259" key="9">
    <source>
        <dbReference type="Pfam" id="PF03828"/>
    </source>
</evidence>
<dbReference type="PANTHER" id="PTHR12271">
    <property type="entry name" value="POLY A POLYMERASE CID PAP -RELATED"/>
    <property type="match status" value="1"/>
</dbReference>
<gene>
    <name evidence="11" type="ORF">QQX98_008488</name>
</gene>
<evidence type="ECO:0000256" key="3">
    <source>
        <dbReference type="ARBA" id="ARBA00008593"/>
    </source>
</evidence>
<feature type="compositionally biased region" description="Polar residues" evidence="8">
    <location>
        <begin position="1"/>
        <end position="10"/>
    </location>
</feature>
<evidence type="ECO:0000256" key="6">
    <source>
        <dbReference type="ARBA" id="ARBA00022723"/>
    </source>
</evidence>
<dbReference type="InterPro" id="IPR054708">
    <property type="entry name" value="MTPAP-like_central"/>
</dbReference>
<dbReference type="SUPFAM" id="SSF81301">
    <property type="entry name" value="Nucleotidyltransferase"/>
    <property type="match status" value="1"/>
</dbReference>
<feature type="domain" description="PAP-associated" evidence="9">
    <location>
        <begin position="507"/>
        <end position="562"/>
    </location>
</feature>
<evidence type="ECO:0000256" key="5">
    <source>
        <dbReference type="ARBA" id="ARBA00022679"/>
    </source>
</evidence>
<feature type="region of interest" description="Disordered" evidence="8">
    <location>
        <begin position="96"/>
        <end position="245"/>
    </location>
</feature>
<dbReference type="EC" id="2.7.7.19" evidence="4"/>
<feature type="compositionally biased region" description="Polar residues" evidence="8">
    <location>
        <begin position="185"/>
        <end position="198"/>
    </location>
</feature>
<feature type="region of interest" description="Disordered" evidence="8">
    <location>
        <begin position="1170"/>
        <end position="1308"/>
    </location>
</feature>
<feature type="compositionally biased region" description="Low complexity" evidence="8">
    <location>
        <begin position="804"/>
        <end position="815"/>
    </location>
</feature>
<feature type="compositionally biased region" description="Low complexity" evidence="8">
    <location>
        <begin position="114"/>
        <end position="129"/>
    </location>
</feature>
<dbReference type="Proteomes" id="UP001498476">
    <property type="component" value="Unassembled WGS sequence"/>
</dbReference>
<comment type="caution">
    <text evidence="11">The sequence shown here is derived from an EMBL/GenBank/DDBJ whole genome shotgun (WGS) entry which is preliminary data.</text>
</comment>